<sequence length="363" mass="41093">MKPIRILLLLALLSGPCLTARAQKVEPLMLEDSASWSMVLLPDPQSYVKYGYNQPLLEVMTRWIRYNVERLNIRLVLCTGDMVEENFRTVSGGDGWPGDQPSTEQWESVSRSFGMLDDTIPYILCTGNHDYGYKSSENRYSQLNSYFPPNRDSRYAELLTGMFENAAGVKTIENAWYEFKAPTGENYLIVSLEFQPRRAIVEAARELVARPEYRDHRVIWLTHGYMNSEVLGNSLISQNDYPTLTDVTLGDALWRELIEPSANSSMVLCGHVVDDMSHRGHVGFRTDKNRAGRNVHQMMFNAQAEGGGWEGNGGDGWLRVLEFHPDGRTVTVHTFSPLLGIIPSTVGISLRTEPYDHFSFTLD</sequence>
<dbReference type="InterPro" id="IPR051918">
    <property type="entry name" value="STPP_CPPED1"/>
</dbReference>
<reference evidence="3" key="1">
    <citation type="journal article" date="2022" name="Cell">
        <title>Design, construction, and in vivo augmentation of a complex gut microbiome.</title>
        <authorList>
            <person name="Cheng A.G."/>
            <person name="Ho P.Y."/>
            <person name="Aranda-Diaz A."/>
            <person name="Jain S."/>
            <person name="Yu F.B."/>
            <person name="Meng X."/>
            <person name="Wang M."/>
            <person name="Iakiviak M."/>
            <person name="Nagashima K."/>
            <person name="Zhao A."/>
            <person name="Murugkar P."/>
            <person name="Patil A."/>
            <person name="Atabakhsh K."/>
            <person name="Weakley A."/>
            <person name="Yan J."/>
            <person name="Brumbaugh A.R."/>
            <person name="Higginbottom S."/>
            <person name="Dimas A."/>
            <person name="Shiver A.L."/>
            <person name="Deutschbauer A."/>
            <person name="Neff N."/>
            <person name="Sonnenburg J.L."/>
            <person name="Huang K.C."/>
            <person name="Fischbach M.A."/>
        </authorList>
    </citation>
    <scope>NUCLEOTIDE SEQUENCE</scope>
    <source>
        <strain evidence="3">AP11</strain>
    </source>
</reference>
<evidence type="ECO:0000259" key="2">
    <source>
        <dbReference type="Pfam" id="PF00149"/>
    </source>
</evidence>
<dbReference type="EMBL" id="CP102294">
    <property type="protein sequence ID" value="UWN57856.1"/>
    <property type="molecule type" value="Genomic_DNA"/>
</dbReference>
<dbReference type="RefSeq" id="WP_019244703.1">
    <property type="nucleotide sequence ID" value="NZ_CAPH01000003.1"/>
</dbReference>
<dbReference type="Pfam" id="PF00149">
    <property type="entry name" value="Metallophos"/>
    <property type="match status" value="1"/>
</dbReference>
<dbReference type="InterPro" id="IPR029052">
    <property type="entry name" value="Metallo-depent_PP-like"/>
</dbReference>
<feature type="domain" description="Calcineurin-like phosphoesterase" evidence="2">
    <location>
        <begin position="61"/>
        <end position="272"/>
    </location>
</feature>
<dbReference type="Proteomes" id="UP001059295">
    <property type="component" value="Chromosome"/>
</dbReference>
<evidence type="ECO:0000256" key="1">
    <source>
        <dbReference type="SAM" id="SignalP"/>
    </source>
</evidence>
<proteinExistence type="predicted"/>
<organism evidence="3 4">
    <name type="scientific">Alistipes ihumii AP11</name>
    <dbReference type="NCBI Taxonomy" id="1211813"/>
    <lineage>
        <taxon>Bacteria</taxon>
        <taxon>Pseudomonadati</taxon>
        <taxon>Bacteroidota</taxon>
        <taxon>Bacteroidia</taxon>
        <taxon>Bacteroidales</taxon>
        <taxon>Rikenellaceae</taxon>
        <taxon>Alistipes</taxon>
    </lineage>
</organism>
<keyword evidence="1" id="KW-0732">Signal</keyword>
<dbReference type="SUPFAM" id="SSF56300">
    <property type="entry name" value="Metallo-dependent phosphatases"/>
    <property type="match status" value="1"/>
</dbReference>
<evidence type="ECO:0000313" key="3">
    <source>
        <dbReference type="EMBL" id="UWN57856.1"/>
    </source>
</evidence>
<feature type="signal peptide" evidence="1">
    <location>
        <begin position="1"/>
        <end position="22"/>
    </location>
</feature>
<gene>
    <name evidence="3" type="ORF">NQ491_03490</name>
</gene>
<dbReference type="PANTHER" id="PTHR43143">
    <property type="entry name" value="METALLOPHOSPHOESTERASE, CALCINEURIN SUPERFAMILY"/>
    <property type="match status" value="1"/>
</dbReference>
<dbReference type="InterPro" id="IPR004843">
    <property type="entry name" value="Calcineurin-like_PHP"/>
</dbReference>
<dbReference type="Gene3D" id="3.60.21.10">
    <property type="match status" value="1"/>
</dbReference>
<dbReference type="PANTHER" id="PTHR43143:SF5">
    <property type="entry name" value="SECRETED PROTEIN"/>
    <property type="match status" value="1"/>
</dbReference>
<dbReference type="GeneID" id="82890766"/>
<accession>A0ABY5V2Z0</accession>
<protein>
    <submittedName>
        <fullName evidence="3">Metallophosphoesterase</fullName>
    </submittedName>
</protein>
<keyword evidence="4" id="KW-1185">Reference proteome</keyword>
<name>A0ABY5V2Z0_9BACT</name>
<feature type="chain" id="PRO_5045897121" evidence="1">
    <location>
        <begin position="23"/>
        <end position="363"/>
    </location>
</feature>
<evidence type="ECO:0000313" key="4">
    <source>
        <dbReference type="Proteomes" id="UP001059295"/>
    </source>
</evidence>